<dbReference type="AlphaFoldDB" id="A0A382L5Z0"/>
<dbReference type="Pfam" id="PF13564">
    <property type="entry name" value="DoxX_2"/>
    <property type="match status" value="1"/>
</dbReference>
<evidence type="ECO:0000256" key="5">
    <source>
        <dbReference type="SAM" id="Phobius"/>
    </source>
</evidence>
<evidence type="ECO:0000313" key="6">
    <source>
        <dbReference type="EMBL" id="SVC32358.1"/>
    </source>
</evidence>
<dbReference type="GO" id="GO:0016020">
    <property type="term" value="C:membrane"/>
    <property type="evidence" value="ECO:0007669"/>
    <property type="project" value="UniProtKB-SubCell"/>
</dbReference>
<dbReference type="EMBL" id="UINC01085119">
    <property type="protein sequence ID" value="SVC32358.1"/>
    <property type="molecule type" value="Genomic_DNA"/>
</dbReference>
<keyword evidence="4 5" id="KW-0472">Membrane</keyword>
<organism evidence="6">
    <name type="scientific">marine metagenome</name>
    <dbReference type="NCBI Taxonomy" id="408172"/>
    <lineage>
        <taxon>unclassified sequences</taxon>
        <taxon>metagenomes</taxon>
        <taxon>ecological metagenomes</taxon>
    </lineage>
</organism>
<evidence type="ECO:0000256" key="1">
    <source>
        <dbReference type="ARBA" id="ARBA00004141"/>
    </source>
</evidence>
<accession>A0A382L5Z0</accession>
<feature type="transmembrane region" description="Helical" evidence="5">
    <location>
        <begin position="95"/>
        <end position="113"/>
    </location>
</feature>
<feature type="transmembrane region" description="Helical" evidence="5">
    <location>
        <begin position="70"/>
        <end position="89"/>
    </location>
</feature>
<protein>
    <recommendedName>
        <fullName evidence="7">DoxX family protein</fullName>
    </recommendedName>
</protein>
<name>A0A382L5Z0_9ZZZZ</name>
<feature type="transmembrane region" description="Helical" evidence="5">
    <location>
        <begin position="44"/>
        <end position="63"/>
    </location>
</feature>
<evidence type="ECO:0008006" key="7">
    <source>
        <dbReference type="Google" id="ProtNLM"/>
    </source>
</evidence>
<reference evidence="6" key="1">
    <citation type="submission" date="2018-05" db="EMBL/GenBank/DDBJ databases">
        <authorList>
            <person name="Lanie J.A."/>
            <person name="Ng W.-L."/>
            <person name="Kazmierczak K.M."/>
            <person name="Andrzejewski T.M."/>
            <person name="Davidsen T.M."/>
            <person name="Wayne K.J."/>
            <person name="Tettelin H."/>
            <person name="Glass J.I."/>
            <person name="Rusch D."/>
            <person name="Podicherti R."/>
            <person name="Tsui H.-C.T."/>
            <person name="Winkler M.E."/>
        </authorList>
    </citation>
    <scope>NUCLEOTIDE SEQUENCE</scope>
</reference>
<keyword evidence="3 5" id="KW-1133">Transmembrane helix</keyword>
<sequence length="129" mass="14129">MNFKNVAYWAILIFLATIFLIGGIDKLTAVEYWQARFVSQWGLPAWMAPMIGATEMLGGLMLLVPRLTRLGAAVIVMVMFGATATQIMASEWPRIIVPVVVGTMAGILLKWSLLRAKVPRVTGAAKNSH</sequence>
<gene>
    <name evidence="6" type="ORF">METZ01_LOCUS285212</name>
</gene>
<dbReference type="InterPro" id="IPR032808">
    <property type="entry name" value="DoxX"/>
</dbReference>
<evidence type="ECO:0000256" key="3">
    <source>
        <dbReference type="ARBA" id="ARBA00022989"/>
    </source>
</evidence>
<keyword evidence="2 5" id="KW-0812">Transmembrane</keyword>
<proteinExistence type="predicted"/>
<evidence type="ECO:0000256" key="4">
    <source>
        <dbReference type="ARBA" id="ARBA00023136"/>
    </source>
</evidence>
<evidence type="ECO:0000256" key="2">
    <source>
        <dbReference type="ARBA" id="ARBA00022692"/>
    </source>
</evidence>
<comment type="subcellular location">
    <subcellularLocation>
        <location evidence="1">Membrane</location>
        <topology evidence="1">Multi-pass membrane protein</topology>
    </subcellularLocation>
</comment>
<feature type="transmembrane region" description="Helical" evidence="5">
    <location>
        <begin position="7"/>
        <end position="24"/>
    </location>
</feature>